<reference evidence="1 2" key="1">
    <citation type="journal article" date="2016" name="Nat. Commun.">
        <title>Thousands of microbial genomes shed light on interconnected biogeochemical processes in an aquifer system.</title>
        <authorList>
            <person name="Anantharaman K."/>
            <person name="Brown C.T."/>
            <person name="Hug L.A."/>
            <person name="Sharon I."/>
            <person name="Castelle C.J."/>
            <person name="Probst A.J."/>
            <person name="Thomas B.C."/>
            <person name="Singh A."/>
            <person name="Wilkins M.J."/>
            <person name="Karaoz U."/>
            <person name="Brodie E.L."/>
            <person name="Williams K.H."/>
            <person name="Hubbard S.S."/>
            <person name="Banfield J.F."/>
        </authorList>
    </citation>
    <scope>NUCLEOTIDE SEQUENCE [LARGE SCALE GENOMIC DNA]</scope>
</reference>
<name>A0A1F5ZXU7_9BACT</name>
<organism evidence="1 2">
    <name type="scientific">Candidatus Gottesmanbacteria bacterium RIFCSPHIGHO2_02_FULL_39_14</name>
    <dbReference type="NCBI Taxonomy" id="1798383"/>
    <lineage>
        <taxon>Bacteria</taxon>
        <taxon>Candidatus Gottesmaniibacteriota</taxon>
    </lineage>
</organism>
<proteinExistence type="predicted"/>
<accession>A0A1F5ZXU7</accession>
<sequence>MSSYVPEDTALVPLKDRLPKGRLPKQEESAYVSADTTVIEGGTYSPDGKDTFPFQYKEPLEPIIPEGYAVVDTDTQFLDRTVVHVTNPGGISVANFYRKIATGKIAYCRTPKGDAVMVIADEKKGDQQIPISGEEGKNLVDGLEAIHKFQRDALQDHNELLANVMTDAIDRIKGRVPVVNSVQTLLREATPVTNIALKIAAPSPIGI</sequence>
<dbReference type="EMBL" id="MFJM01000041">
    <property type="protein sequence ID" value="OGG17306.1"/>
    <property type="molecule type" value="Genomic_DNA"/>
</dbReference>
<gene>
    <name evidence="1" type="ORF">A3D78_06235</name>
</gene>
<dbReference type="AlphaFoldDB" id="A0A1F5ZXU7"/>
<evidence type="ECO:0000313" key="1">
    <source>
        <dbReference type="EMBL" id="OGG17306.1"/>
    </source>
</evidence>
<evidence type="ECO:0000313" key="2">
    <source>
        <dbReference type="Proteomes" id="UP000176253"/>
    </source>
</evidence>
<dbReference type="Proteomes" id="UP000176253">
    <property type="component" value="Unassembled WGS sequence"/>
</dbReference>
<comment type="caution">
    <text evidence="1">The sequence shown here is derived from an EMBL/GenBank/DDBJ whole genome shotgun (WGS) entry which is preliminary data.</text>
</comment>
<protein>
    <submittedName>
        <fullName evidence="1">Uncharacterized protein</fullName>
    </submittedName>
</protein>